<feature type="compositionally biased region" description="Basic and acidic residues" evidence="1">
    <location>
        <begin position="59"/>
        <end position="72"/>
    </location>
</feature>
<dbReference type="EMBL" id="KQ086058">
    <property type="protein sequence ID" value="KLO09358.1"/>
    <property type="molecule type" value="Genomic_DNA"/>
</dbReference>
<dbReference type="Proteomes" id="UP000053477">
    <property type="component" value="Unassembled WGS sequence"/>
</dbReference>
<accession>A0A0H2RIU6</accession>
<evidence type="ECO:0000313" key="2">
    <source>
        <dbReference type="EMBL" id="KLO09358.1"/>
    </source>
</evidence>
<protein>
    <submittedName>
        <fullName evidence="2">Uncharacterized protein</fullName>
    </submittedName>
</protein>
<dbReference type="AlphaFoldDB" id="A0A0H2RIU6"/>
<feature type="region of interest" description="Disordered" evidence="1">
    <location>
        <begin position="49"/>
        <end position="72"/>
    </location>
</feature>
<keyword evidence="3" id="KW-1185">Reference proteome</keyword>
<evidence type="ECO:0000313" key="3">
    <source>
        <dbReference type="Proteomes" id="UP000053477"/>
    </source>
</evidence>
<reference evidence="2 3" key="1">
    <citation type="submission" date="2015-04" db="EMBL/GenBank/DDBJ databases">
        <title>Complete genome sequence of Schizopora paradoxa KUC8140, a cosmopolitan wood degrader in East Asia.</title>
        <authorList>
            <consortium name="DOE Joint Genome Institute"/>
            <person name="Min B."/>
            <person name="Park H."/>
            <person name="Jang Y."/>
            <person name="Kim J.-J."/>
            <person name="Kim K.H."/>
            <person name="Pangilinan J."/>
            <person name="Lipzen A."/>
            <person name="Riley R."/>
            <person name="Grigoriev I.V."/>
            <person name="Spatafora J.W."/>
            <person name="Choi I.-G."/>
        </authorList>
    </citation>
    <scope>NUCLEOTIDE SEQUENCE [LARGE SCALE GENOMIC DNA]</scope>
    <source>
        <strain evidence="2 3">KUC8140</strain>
    </source>
</reference>
<name>A0A0H2RIU6_9AGAM</name>
<sequence length="167" mass="17943">MKEEEDVICIFERTTRCPPFSSSPSIVNFIISLRFHGASLVRKSQSSITSPSMLPSIHAFDDEERKRERESARGINSIHSNLYIYISLELSRSDSRRSVSKTWMGSDIASSSATPSLCIAKIMVGRGASNNANGGEGGLGPLPLLNASTSPSNSSCAVHCPAVVNDP</sequence>
<proteinExistence type="predicted"/>
<organism evidence="2 3">
    <name type="scientific">Schizopora paradoxa</name>
    <dbReference type="NCBI Taxonomy" id="27342"/>
    <lineage>
        <taxon>Eukaryota</taxon>
        <taxon>Fungi</taxon>
        <taxon>Dikarya</taxon>
        <taxon>Basidiomycota</taxon>
        <taxon>Agaricomycotina</taxon>
        <taxon>Agaricomycetes</taxon>
        <taxon>Hymenochaetales</taxon>
        <taxon>Schizoporaceae</taxon>
        <taxon>Schizopora</taxon>
    </lineage>
</organism>
<dbReference type="InParanoid" id="A0A0H2RIU6"/>
<evidence type="ECO:0000256" key="1">
    <source>
        <dbReference type="SAM" id="MobiDB-lite"/>
    </source>
</evidence>
<gene>
    <name evidence="2" type="ORF">SCHPADRAFT_569088</name>
</gene>